<feature type="compositionally biased region" description="Acidic residues" evidence="1">
    <location>
        <begin position="367"/>
        <end position="380"/>
    </location>
</feature>
<name>A0A391NSM2_9EUKA</name>
<accession>A0A391NSM2</accession>
<feature type="domain" description="AARP2CN" evidence="2">
    <location>
        <begin position="207"/>
        <end position="283"/>
    </location>
</feature>
<proteinExistence type="predicted"/>
<dbReference type="GO" id="GO:0003924">
    <property type="term" value="F:GTPase activity"/>
    <property type="evidence" value="ECO:0007669"/>
    <property type="project" value="TreeGrafter"/>
</dbReference>
<dbReference type="GO" id="GO:0000462">
    <property type="term" value="P:maturation of SSU-rRNA from tricistronic rRNA transcript (SSU-rRNA, 5.8S rRNA, LSU-rRNA)"/>
    <property type="evidence" value="ECO:0007669"/>
    <property type="project" value="TreeGrafter"/>
</dbReference>
<dbReference type="EMBL" id="BDIP01006562">
    <property type="protein sequence ID" value="GCA64217.1"/>
    <property type="molecule type" value="Genomic_DNA"/>
</dbReference>
<dbReference type="GO" id="GO:0030688">
    <property type="term" value="C:preribosome, small subunit precursor"/>
    <property type="evidence" value="ECO:0007669"/>
    <property type="project" value="TreeGrafter"/>
</dbReference>
<comment type="caution">
    <text evidence="3">The sequence shown here is derived from an EMBL/GenBank/DDBJ whole genome shotgun (WGS) entry which is preliminary data.</text>
</comment>
<evidence type="ECO:0000313" key="4">
    <source>
        <dbReference type="Proteomes" id="UP000265618"/>
    </source>
</evidence>
<dbReference type="InterPro" id="IPR039761">
    <property type="entry name" value="Bms1/Tsr1"/>
</dbReference>
<feature type="compositionally biased region" description="Basic and acidic residues" evidence="1">
    <location>
        <begin position="357"/>
        <end position="366"/>
    </location>
</feature>
<organism evidence="3 4">
    <name type="scientific">Kipferlia bialata</name>
    <dbReference type="NCBI Taxonomy" id="797122"/>
    <lineage>
        <taxon>Eukaryota</taxon>
        <taxon>Metamonada</taxon>
        <taxon>Carpediemonas-like organisms</taxon>
        <taxon>Kipferlia</taxon>
    </lineage>
</organism>
<sequence>MGKTAAPSVRSGGAQAVESKKDRHRLSSNTRDQHRMSKLASRRTSSVVPKSVVVISLSADVSAEDYVAELTALPTVKVSDFSQTIIDTNKEQGLPTRQVLCTVPAQRSALLFHTPARELQPILSACMAADHVMCLVSPLEGTDAFCDALLPALNAQGVATPVGLVVNAEVVKQKQKRDLYVKSLKEYFSNTFGTGCKVYAPYTTARNGDTLLRHLGQAKTEPLNGFRHHSCLLACNVSPMADGPGISVAGWVRNQPLSAKGLMHVVDVGDCEIECIYTGPGPLLAEARATPDDGDWTLVGARDQLEDPHMYAPYSRAVTLPTETEVGEAPAEEEGVAEDVDAVTVKRRVMSKEDGDHVMFDGHAMAEESEEESEDDDDAAYDPNYIDPSAHKIQQRR</sequence>
<dbReference type="Pfam" id="PF22298">
    <property type="entry name" value="Tsr1_G-like"/>
    <property type="match status" value="1"/>
</dbReference>
<evidence type="ECO:0000313" key="3">
    <source>
        <dbReference type="EMBL" id="GCA64217.1"/>
    </source>
</evidence>
<protein>
    <recommendedName>
        <fullName evidence="2">AARP2CN domain-containing protein</fullName>
    </recommendedName>
</protein>
<dbReference type="PANTHER" id="PTHR12858:SF1">
    <property type="entry name" value="PRE-RRNA-PROCESSING PROTEIN TSR1 HOMOLOG"/>
    <property type="match status" value="1"/>
</dbReference>
<dbReference type="InterPro" id="IPR012948">
    <property type="entry name" value="AARP2CN"/>
</dbReference>
<evidence type="ECO:0000256" key="1">
    <source>
        <dbReference type="SAM" id="MobiDB-lite"/>
    </source>
</evidence>
<feature type="region of interest" description="Disordered" evidence="1">
    <location>
        <begin position="1"/>
        <end position="43"/>
    </location>
</feature>
<dbReference type="Proteomes" id="UP000265618">
    <property type="component" value="Unassembled WGS sequence"/>
</dbReference>
<dbReference type="GO" id="GO:0005525">
    <property type="term" value="F:GTP binding"/>
    <property type="evidence" value="ECO:0007669"/>
    <property type="project" value="TreeGrafter"/>
</dbReference>
<dbReference type="AlphaFoldDB" id="A0A391NSM2"/>
<feature type="region of interest" description="Disordered" evidence="1">
    <location>
        <begin position="357"/>
        <end position="397"/>
    </location>
</feature>
<dbReference type="GO" id="GO:0005634">
    <property type="term" value="C:nucleus"/>
    <property type="evidence" value="ECO:0007669"/>
    <property type="project" value="InterPro"/>
</dbReference>
<dbReference type="SMART" id="SM00785">
    <property type="entry name" value="AARP2CN"/>
    <property type="match status" value="1"/>
</dbReference>
<gene>
    <name evidence="3" type="ORF">KIPB_013615</name>
</gene>
<keyword evidence="4" id="KW-1185">Reference proteome</keyword>
<reference evidence="3 4" key="1">
    <citation type="journal article" date="2018" name="PLoS ONE">
        <title>The draft genome of Kipferlia bialata reveals reductive genome evolution in fornicate parasites.</title>
        <authorList>
            <person name="Tanifuji G."/>
            <person name="Takabayashi S."/>
            <person name="Kume K."/>
            <person name="Takagi M."/>
            <person name="Nakayama T."/>
            <person name="Kamikawa R."/>
            <person name="Inagaki Y."/>
            <person name="Hashimoto T."/>
        </authorList>
    </citation>
    <scope>NUCLEOTIDE SEQUENCE [LARGE SCALE GENOMIC DNA]</scope>
    <source>
        <strain evidence="3">NY0173</strain>
    </source>
</reference>
<dbReference type="Pfam" id="PF08142">
    <property type="entry name" value="AARP2CN"/>
    <property type="match status" value="1"/>
</dbReference>
<dbReference type="PANTHER" id="PTHR12858">
    <property type="entry name" value="RIBOSOME BIOGENESIS PROTEIN"/>
    <property type="match status" value="1"/>
</dbReference>
<dbReference type="GO" id="GO:0000479">
    <property type="term" value="P:endonucleolytic cleavage of tricistronic rRNA transcript (SSU-rRNA, 5.8S rRNA, LSU-rRNA)"/>
    <property type="evidence" value="ECO:0007669"/>
    <property type="project" value="TreeGrafter"/>
</dbReference>
<dbReference type="GO" id="GO:0034511">
    <property type="term" value="F:U3 snoRNA binding"/>
    <property type="evidence" value="ECO:0007669"/>
    <property type="project" value="TreeGrafter"/>
</dbReference>
<dbReference type="OrthoDB" id="119302at2759"/>
<evidence type="ECO:0000259" key="2">
    <source>
        <dbReference type="SMART" id="SM00785"/>
    </source>
</evidence>